<feature type="domain" description="VENN motif-containing" evidence="6">
    <location>
        <begin position="878"/>
        <end position="925"/>
    </location>
</feature>
<dbReference type="Pfam" id="PF04829">
    <property type="entry name" value="PT-VENN"/>
    <property type="match status" value="1"/>
</dbReference>
<feature type="region of interest" description="Disordered" evidence="5">
    <location>
        <begin position="331"/>
        <end position="361"/>
    </location>
</feature>
<keyword evidence="3" id="KW-1266">Target cell cytoplasm</keyword>
<evidence type="ECO:0000256" key="5">
    <source>
        <dbReference type="SAM" id="MobiDB-lite"/>
    </source>
</evidence>
<evidence type="ECO:0000313" key="8">
    <source>
        <dbReference type="Proteomes" id="UP000677515"/>
    </source>
</evidence>
<proteinExistence type="predicted"/>
<evidence type="ECO:0000256" key="2">
    <source>
        <dbReference type="ARBA" id="ARBA00022656"/>
    </source>
</evidence>
<evidence type="ECO:0000256" key="1">
    <source>
        <dbReference type="ARBA" id="ARBA00004219"/>
    </source>
</evidence>
<keyword evidence="4" id="KW-0843">Virulence</keyword>
<evidence type="ECO:0000313" key="7">
    <source>
        <dbReference type="EMBL" id="BCQ32718.1"/>
    </source>
</evidence>
<dbReference type="Proteomes" id="UP000677515">
    <property type="component" value="Chromosome"/>
</dbReference>
<sequence>MVAMNGLREKKPESMTAGHNINLGTIATTHSERGDWGGDNYRDLTQRSDVGSQIAGNGSVQLSAGNDLNALAASINATDALSAVAGNDMNIVAGESAYHLTEHSRQTSKGFLSGRSLETHDEIEATQATASNVTGNSVTLLAGNNLTVRGSNVAGENDVRLAAGNNLTLDTAEEQRQENHLIKESKSGLMGTGGIGFSYGRQSVKTTDDGNSTAHAISTVGSSAGSLSLEAGNDLSARSAELIAAKDMSLAGKNVAITAASDSSAQTHRVEQKQSGFTLALSGAVGSALNTAVETANQAQETEDSRIAALQQTKAALSGVQAAQAASLASAQSGTPGASDNTVGISLSYGSQSSTSTQHSEQVTARGGSLTAGDNVNITANGGGTDGDILLQGTTVQAGKNIDLTANRDITLTSAQNTSLLTGSNKSSGGSVGVGIGVGSGGFGISVSASLNKGKGHESGNGTTHTETLLNAGQAVNLVSGRDTTLTGAQVSGETVRADVARNLTMTSEQDSDRYDSKQQNASVGGSFTFGSMTGSASVNLSRDKMHSNYDSVVEQTGIFAGKGGFDVTVGEHTQLNGAVIGSTATADNNKLDTGTLGFSDIHNRADYKVEHQSIGLSTGGSIGGQAIGNMANTLLAGVNKDGHDSGTTKAAVSEGTLLIRDQDKQAQDVANLSRDAENANGSISQIFDKEKEQKRIQQAQLIGEISTQVSDIVRTQGAISAAKDARDKMGNITDADRDQAQKDWVKAHPGQTPDESAINGQVYQNFYDQAFNATGLGTGGAVQQGIQAATAVVQGLAGGDIAAAIANGSAPYLAEAIGHRMGIDNNPEAKAVAHAIVGAALAAAQGQNAAAGATGAALGEITAGILKDQLYGDTPAADLTETQKQTLSALATLSSGLAGGLAGDSTESAVYAAQAGKTTAENNDMSLPGGLMSYGQAVASWDQYAQDNNLTLEQKQAGLDKLAQGDLPAGQNPATGLLTAWGAGATTIVVPVLLPATATVGSVIGAGAIGGSANVFNQLNSGEAFSATDALIATGISGLTQGKGLWLTETASITGAYVGAKLQGKDATAPMIGAGLGTLGGATIGKGVERLQTTIPQFAIPKLTGAVAESAGSEYLGSSAQNLTEKVQQKLEKKNDAK</sequence>
<keyword evidence="8" id="KW-1185">Reference proteome</keyword>
<keyword evidence="2" id="KW-0800">Toxin</keyword>
<evidence type="ECO:0000256" key="4">
    <source>
        <dbReference type="ARBA" id="ARBA00023026"/>
    </source>
</evidence>
<organism evidence="7 8">
    <name type="scientific">Erwinia rhapontici</name>
    <name type="common">Pectobacterium rhapontici</name>
    <dbReference type="NCBI Taxonomy" id="55212"/>
    <lineage>
        <taxon>Bacteria</taxon>
        <taxon>Pseudomonadati</taxon>
        <taxon>Pseudomonadota</taxon>
        <taxon>Gammaproteobacteria</taxon>
        <taxon>Enterobacterales</taxon>
        <taxon>Erwiniaceae</taxon>
        <taxon>Erwinia</taxon>
    </lineage>
</organism>
<feature type="compositionally biased region" description="Polar residues" evidence="5">
    <location>
        <begin position="335"/>
        <end position="345"/>
    </location>
</feature>
<protein>
    <recommendedName>
        <fullName evidence="6">VENN motif-containing domain-containing protein</fullName>
    </recommendedName>
</protein>
<dbReference type="EMBL" id="AP024329">
    <property type="protein sequence ID" value="BCQ32718.1"/>
    <property type="molecule type" value="Genomic_DNA"/>
</dbReference>
<dbReference type="Pfam" id="PF13332">
    <property type="entry name" value="Fil_haemagg_2"/>
    <property type="match status" value="3"/>
</dbReference>
<dbReference type="InterPro" id="IPR025157">
    <property type="entry name" value="Hemagglutinin_rpt"/>
</dbReference>
<accession>A0ABN6DG28</accession>
<evidence type="ECO:0000259" key="6">
    <source>
        <dbReference type="Pfam" id="PF04829"/>
    </source>
</evidence>
<comment type="subcellular location">
    <subcellularLocation>
        <location evidence="1">Target cell</location>
        <location evidence="1">Target cell cytoplasm</location>
    </subcellularLocation>
</comment>
<feature type="compositionally biased region" description="Low complexity" evidence="5">
    <location>
        <begin position="346"/>
        <end position="361"/>
    </location>
</feature>
<dbReference type="InterPro" id="IPR006914">
    <property type="entry name" value="VENN_dom"/>
</dbReference>
<gene>
    <name evidence="7" type="ORF">ERHA53_00610</name>
</gene>
<reference evidence="7 8" key="1">
    <citation type="submission" date="2021-01" db="EMBL/GenBank/DDBJ databases">
        <title>Complete genome sequence of Erwinia rhapontici MAFF 311153.</title>
        <authorList>
            <person name="Morohoshi T."/>
            <person name="Someya N."/>
        </authorList>
    </citation>
    <scope>NUCLEOTIDE SEQUENCE [LARGE SCALE GENOMIC DNA]</scope>
    <source>
        <strain evidence="7 8">MAFF 311153</strain>
    </source>
</reference>
<evidence type="ECO:0000256" key="3">
    <source>
        <dbReference type="ARBA" id="ARBA00022913"/>
    </source>
</evidence>
<name>A0ABN6DG28_ERWRD</name>